<dbReference type="KEGG" id="seds:AAY24_07335"/>
<feature type="transmembrane region" description="Helical" evidence="6">
    <location>
        <begin position="20"/>
        <end position="41"/>
    </location>
</feature>
<dbReference type="Gene3D" id="1.20.1250.20">
    <property type="entry name" value="MFS general substrate transporter like domains"/>
    <property type="match status" value="2"/>
</dbReference>
<evidence type="ECO:0000256" key="4">
    <source>
        <dbReference type="ARBA" id="ARBA00022989"/>
    </source>
</evidence>
<sequence>MLSMDSKNHWRSRQVLSWALYDWANSAFATTVMAGFFPLFFKQYWAADLDTGNSTFLLGSFNAFASLVVVLLAPLLGAIADRGNARKRFLRYFAMMGVVMTGALYLVAAGGWMMALMLYAMAVIGFSCSNIFYDALLPEVARESELDLVSSIGFGLGYLGGGILFAFNVWMTLDPAFFGLADAAEAVKSSFLMVAIWWALFTIPVLLFVPESPATGGSGWLESVRAGVGQLRATFSKLKLLRQTGLFLAAYWLYIDGVDTIIRMAVDYGLSLGFDSNGLIVALLITQFVGFPAAILFGKLGERFGPRQGIFVAIGIYLVIILWAYQMDQVWEFYLLAVAVGLVQGGIQALSRSFYVRLIPRDKPAEFFGFYNMLGKFAAVLGPLMMGMVSLLTGSPRLSMLSVAVLFVAGALLLKQVDEVAGRAQARLLEE</sequence>
<proteinExistence type="predicted"/>
<protein>
    <recommendedName>
        <fullName evidence="7">Major facilitator superfamily (MFS) profile domain-containing protein</fullName>
    </recommendedName>
</protein>
<dbReference type="PANTHER" id="PTHR23519:SF1">
    <property type="entry name" value="AUTOPHAGY-RELATED PROTEIN 22"/>
    <property type="match status" value="1"/>
</dbReference>
<feature type="domain" description="Major facilitator superfamily (MFS) profile" evidence="7">
    <location>
        <begin position="238"/>
        <end position="431"/>
    </location>
</feature>
<name>A0A0F7JX28_9GAMM</name>
<dbReference type="GO" id="GO:0012505">
    <property type="term" value="C:endomembrane system"/>
    <property type="evidence" value="ECO:0007669"/>
    <property type="project" value="UniProtKB-SubCell"/>
</dbReference>
<accession>A0A0F7JX28</accession>
<keyword evidence="5 6" id="KW-0472">Membrane</keyword>
<feature type="transmembrane region" description="Helical" evidence="6">
    <location>
        <begin position="148"/>
        <end position="170"/>
    </location>
</feature>
<reference evidence="8 9" key="1">
    <citation type="journal article" date="2015" name="Genome Announc.">
        <title>Complete Genome Sequence of Sedimenticola thiotaurini Strain SIP-G1, a Polyphosphate- and Polyhydroxyalkanoate-Accumulating Sulfur-Oxidizing Gammaproteobacterium Isolated from Salt Marsh Sediments.</title>
        <authorList>
            <person name="Flood B.E."/>
            <person name="Jones D.S."/>
            <person name="Bailey J.V."/>
        </authorList>
    </citation>
    <scope>NUCLEOTIDE SEQUENCE [LARGE SCALE GENOMIC DNA]</scope>
    <source>
        <strain evidence="8 9">SIP-G1</strain>
    </source>
</reference>
<dbReference type="Proteomes" id="UP000034410">
    <property type="component" value="Chromosome"/>
</dbReference>
<gene>
    <name evidence="8" type="ORF">AAY24_07335</name>
</gene>
<comment type="subcellular location">
    <subcellularLocation>
        <location evidence="1">Endomembrane system</location>
        <topology evidence="1">Multi-pass membrane protein</topology>
    </subcellularLocation>
</comment>
<feature type="transmembrane region" description="Helical" evidence="6">
    <location>
        <begin position="309"/>
        <end position="327"/>
    </location>
</feature>
<dbReference type="InterPro" id="IPR020846">
    <property type="entry name" value="MFS_dom"/>
</dbReference>
<evidence type="ECO:0000256" key="5">
    <source>
        <dbReference type="ARBA" id="ARBA00023136"/>
    </source>
</evidence>
<dbReference type="AlphaFoldDB" id="A0A0F7JX28"/>
<feature type="transmembrane region" description="Helical" evidence="6">
    <location>
        <begin position="190"/>
        <end position="209"/>
    </location>
</feature>
<dbReference type="InterPro" id="IPR036259">
    <property type="entry name" value="MFS_trans_sf"/>
</dbReference>
<feature type="transmembrane region" description="Helical" evidence="6">
    <location>
        <begin position="367"/>
        <end position="392"/>
    </location>
</feature>
<keyword evidence="4 6" id="KW-1133">Transmembrane helix</keyword>
<evidence type="ECO:0000256" key="3">
    <source>
        <dbReference type="ARBA" id="ARBA00022692"/>
    </source>
</evidence>
<feature type="transmembrane region" description="Helical" evidence="6">
    <location>
        <begin position="92"/>
        <end position="110"/>
    </location>
</feature>
<dbReference type="PANTHER" id="PTHR23519">
    <property type="entry name" value="AUTOPHAGY-RELATED PROTEIN 22"/>
    <property type="match status" value="1"/>
</dbReference>
<evidence type="ECO:0000313" key="8">
    <source>
        <dbReference type="EMBL" id="AKH20197.1"/>
    </source>
</evidence>
<feature type="transmembrane region" description="Helical" evidence="6">
    <location>
        <begin position="61"/>
        <end position="80"/>
    </location>
</feature>
<feature type="transmembrane region" description="Helical" evidence="6">
    <location>
        <begin position="278"/>
        <end position="297"/>
    </location>
</feature>
<dbReference type="EMBL" id="CP011412">
    <property type="protein sequence ID" value="AKH20197.1"/>
    <property type="molecule type" value="Genomic_DNA"/>
</dbReference>
<organism evidence="8 9">
    <name type="scientific">Sedimenticola thiotaurini</name>
    <dbReference type="NCBI Taxonomy" id="1543721"/>
    <lineage>
        <taxon>Bacteria</taxon>
        <taxon>Pseudomonadati</taxon>
        <taxon>Pseudomonadota</taxon>
        <taxon>Gammaproteobacteria</taxon>
        <taxon>Chromatiales</taxon>
        <taxon>Sedimenticolaceae</taxon>
        <taxon>Sedimenticola</taxon>
    </lineage>
</organism>
<dbReference type="Pfam" id="PF11700">
    <property type="entry name" value="ATG22"/>
    <property type="match status" value="1"/>
</dbReference>
<dbReference type="OrthoDB" id="9768783at2"/>
<dbReference type="InterPro" id="IPR024671">
    <property type="entry name" value="Atg22-like"/>
</dbReference>
<dbReference type="GO" id="GO:0022857">
    <property type="term" value="F:transmembrane transporter activity"/>
    <property type="evidence" value="ECO:0007669"/>
    <property type="project" value="InterPro"/>
</dbReference>
<feature type="transmembrane region" description="Helical" evidence="6">
    <location>
        <begin position="333"/>
        <end position="355"/>
    </location>
</feature>
<keyword evidence="3 6" id="KW-0812">Transmembrane</keyword>
<evidence type="ECO:0000256" key="1">
    <source>
        <dbReference type="ARBA" id="ARBA00004127"/>
    </source>
</evidence>
<dbReference type="InterPro" id="IPR050495">
    <property type="entry name" value="ATG22/LtaA_families"/>
</dbReference>
<feature type="transmembrane region" description="Helical" evidence="6">
    <location>
        <begin position="116"/>
        <end position="136"/>
    </location>
</feature>
<dbReference type="PATRIC" id="fig|1543721.4.peg.1524"/>
<dbReference type="PROSITE" id="PS50850">
    <property type="entry name" value="MFS"/>
    <property type="match status" value="1"/>
</dbReference>
<evidence type="ECO:0000313" key="9">
    <source>
        <dbReference type="Proteomes" id="UP000034410"/>
    </source>
</evidence>
<evidence type="ECO:0000256" key="6">
    <source>
        <dbReference type="SAM" id="Phobius"/>
    </source>
</evidence>
<keyword evidence="2" id="KW-0813">Transport</keyword>
<keyword evidence="9" id="KW-1185">Reference proteome</keyword>
<dbReference type="SUPFAM" id="SSF103473">
    <property type="entry name" value="MFS general substrate transporter"/>
    <property type="match status" value="1"/>
</dbReference>
<evidence type="ECO:0000259" key="7">
    <source>
        <dbReference type="PROSITE" id="PS50850"/>
    </source>
</evidence>
<feature type="transmembrane region" description="Helical" evidence="6">
    <location>
        <begin position="398"/>
        <end position="414"/>
    </location>
</feature>
<evidence type="ECO:0000256" key="2">
    <source>
        <dbReference type="ARBA" id="ARBA00022448"/>
    </source>
</evidence>
<feature type="transmembrane region" description="Helical" evidence="6">
    <location>
        <begin position="246"/>
        <end position="266"/>
    </location>
</feature>